<dbReference type="InterPro" id="IPR036465">
    <property type="entry name" value="vWFA_dom_sf"/>
</dbReference>
<evidence type="ECO:0000256" key="10">
    <source>
        <dbReference type="ARBA" id="ARBA00023037"/>
    </source>
</evidence>
<feature type="repeat" description="FG-GAP" evidence="15">
    <location>
        <begin position="512"/>
        <end position="570"/>
    </location>
</feature>
<dbReference type="InterPro" id="IPR013519">
    <property type="entry name" value="Int_alpha_beta-p"/>
</dbReference>
<evidence type="ECO:0000313" key="19">
    <source>
        <dbReference type="RefSeq" id="XP_045572761.1"/>
    </source>
</evidence>
<dbReference type="PRINTS" id="PR00453">
    <property type="entry name" value="VWFADOMAIN"/>
</dbReference>
<evidence type="ECO:0000256" key="11">
    <source>
        <dbReference type="ARBA" id="ARBA00023136"/>
    </source>
</evidence>
<dbReference type="GeneID" id="106602819"/>
<dbReference type="SUPFAM" id="SSF69179">
    <property type="entry name" value="Integrin domains"/>
    <property type="match status" value="2"/>
</dbReference>
<protein>
    <submittedName>
        <fullName evidence="19">Integrin alpha-X isoform X1</fullName>
    </submittedName>
</protein>
<dbReference type="Pfam" id="PF08441">
    <property type="entry name" value="Integrin_A_Ig_1"/>
    <property type="match status" value="1"/>
</dbReference>
<evidence type="ECO:0000256" key="12">
    <source>
        <dbReference type="ARBA" id="ARBA00023157"/>
    </source>
</evidence>
<sequence length="1219" mass="132411">MDNKLEHIQFWCLLGLLQFAPLTVGFSFDIRYPRTLSVPDSEAAGSHFGYRVCQFGPAQGDSSVLVTAPFQDNGTGVVYGCSYDSGTCKALPVQVEPGVSLGLSLACNADRAMVCGPRRIHGCDTLNYLQGLCVELGPQLTVSQTLKPAFQECREFGLDAVILFDGSQSIITRDFVTMIDFIKNIIRMFTAPRTQVAVAQYSTDTSAVFHFEDFVSDPNPDTLMRSVDHFQEATYTPSAIRYVLEQMMTEERGMRKHSRKLLVVITDGKSNDPKETFNSVIPLAEMKAVIRFAIGVGKQFSRQELEEIASFPNFVFETNSFDALKSIQNELREKIFAIEGTNSTNSRSFKQELSQGGFSTTLSGGVSLFGAVGSYSWSGGIVEAARGVNATFINASALETDMQNSYLGYSVAVAETVNGSIYFAGAPRFNHTGLVLVFQRDPLQQEWTVTHRIPGSQLGSYFGAELCVLESHAGPGEGRAGLLVVGAPWYHTQDVGGEVHVCTLETGAPNCSLTLRGVQGNVHGQFGTSLSPCPDLNGDGLPELAVGAPLEDRGHGSVYIFLGRPWGIQAKYSQRIQGVSGRAGRGLQFFGVSVHSAGDLNSDGLADMVVGAKGAAFILRSQPVMRVLVSVTMDPPMISQNSFHCAGPMALNTPVTTATLCVTVSGAHVGNIQASLQASVSVTVDLLEDQTRTRPARLLFYPRSTSSSWDETVTGTACHNFSLSIPECISDYREVPLSVQMAVEGQEVPGTGGLKSVLSPDNPTSFAHMILLEKVCGEDHVCVSDLSVNVTSPEVVCSQGFPVEVSVEVANSGEDSSEAQLTLVHPSSITFIRAKRPSGPGQVAVWCVSNTTGLENITHTVCPLSSTVLRQGARVTVLMSFTVFEPSCMRERLALNVFVTTDNEGQGTLQDNYASSSVDVKLPINIVVKGGYSSQYITFPDNKLLEHIYMVENIGNVAAPVNVTFVIPVELASGYLWNVSLLQTDNSRGKCERKEVFSKQEKNTLFYQHCSGVICHLVGCTIGLSSNNQPTIFKFVGNISRSSEGSAVQVEVVSWGSLSFDQSVYSQYPAIGSQSVKILSILETTPESHTALIASISVVFSLLLLTIISGVLYKDNAPCHTARSIMVWMEDHQIKTLSWPAQSPDLNTIENLWNVIKRKTDGHKPSNKAKLLEFLHQEWHKVTQHQCERLEQSMPRRMKGVIEKSGLFHQILISELSLS</sequence>
<evidence type="ECO:0000256" key="9">
    <source>
        <dbReference type="ARBA" id="ARBA00022989"/>
    </source>
</evidence>
<evidence type="ECO:0000313" key="18">
    <source>
        <dbReference type="Proteomes" id="UP001652741"/>
    </source>
</evidence>
<reference evidence="19" key="1">
    <citation type="submission" date="2025-08" db="UniProtKB">
        <authorList>
            <consortium name="RefSeq"/>
        </authorList>
    </citation>
    <scope>IDENTIFICATION</scope>
</reference>
<evidence type="ECO:0000256" key="7">
    <source>
        <dbReference type="ARBA" id="ARBA00022837"/>
    </source>
</evidence>
<dbReference type="InterPro" id="IPR038717">
    <property type="entry name" value="Tc1-like_DDE_dom"/>
</dbReference>
<dbReference type="SUPFAM" id="SSF53300">
    <property type="entry name" value="vWA-like"/>
    <property type="match status" value="1"/>
</dbReference>
<dbReference type="PANTHER" id="PTHR23220:SF118">
    <property type="entry name" value="INTEGRIN ALPHA-X"/>
    <property type="match status" value="1"/>
</dbReference>
<dbReference type="PROSITE" id="PS51470">
    <property type="entry name" value="FG_GAP"/>
    <property type="match status" value="4"/>
</dbReference>
<gene>
    <name evidence="19" type="primary">LOC106602819</name>
</gene>
<keyword evidence="9 16" id="KW-1133">Transmembrane helix</keyword>
<dbReference type="Gene3D" id="2.60.40.1530">
    <property type="entry name" value="ntegrin, alpha v. Chain A, domain 4"/>
    <property type="match status" value="1"/>
</dbReference>
<dbReference type="SMART" id="SM00327">
    <property type="entry name" value="VWA"/>
    <property type="match status" value="1"/>
</dbReference>
<dbReference type="InterPro" id="IPR000413">
    <property type="entry name" value="Integrin_alpha"/>
</dbReference>
<evidence type="ECO:0000256" key="2">
    <source>
        <dbReference type="ARBA" id="ARBA00008054"/>
    </source>
</evidence>
<keyword evidence="11 16" id="KW-0472">Membrane</keyword>
<dbReference type="InterPro" id="IPR036397">
    <property type="entry name" value="RNaseH_sf"/>
</dbReference>
<dbReference type="SUPFAM" id="SSF69318">
    <property type="entry name" value="Integrin alpha N-terminal domain"/>
    <property type="match status" value="1"/>
</dbReference>
<evidence type="ECO:0000256" key="14">
    <source>
        <dbReference type="ARBA" id="ARBA00023180"/>
    </source>
</evidence>
<dbReference type="PANTHER" id="PTHR23220">
    <property type="entry name" value="INTEGRIN ALPHA"/>
    <property type="match status" value="1"/>
</dbReference>
<dbReference type="Pfam" id="PF20805">
    <property type="entry name" value="Integrin_A_Ig_2"/>
    <property type="match status" value="1"/>
</dbReference>
<dbReference type="Gene3D" id="3.30.420.10">
    <property type="entry name" value="Ribonuclease H-like superfamily/Ribonuclease H"/>
    <property type="match status" value="1"/>
</dbReference>
<dbReference type="Proteomes" id="UP001652741">
    <property type="component" value="Chromosome ssa04"/>
</dbReference>
<dbReference type="InterPro" id="IPR048285">
    <property type="entry name" value="Integrin_alpha_Ig-like_2"/>
</dbReference>
<dbReference type="InterPro" id="IPR013649">
    <property type="entry name" value="Integrin_alpha_Ig-like_1"/>
</dbReference>
<evidence type="ECO:0000256" key="4">
    <source>
        <dbReference type="ARBA" id="ARBA00022723"/>
    </source>
</evidence>
<keyword evidence="7" id="KW-0106">Calcium</keyword>
<evidence type="ECO:0000256" key="13">
    <source>
        <dbReference type="ARBA" id="ARBA00023170"/>
    </source>
</evidence>
<keyword evidence="3 16" id="KW-0812">Transmembrane</keyword>
<keyword evidence="13 16" id="KW-0675">Receptor</keyword>
<evidence type="ECO:0000256" key="3">
    <source>
        <dbReference type="ARBA" id="ARBA00022692"/>
    </source>
</evidence>
<dbReference type="PRINTS" id="PR01185">
    <property type="entry name" value="INTEGRINA"/>
</dbReference>
<dbReference type="Pfam" id="PF13358">
    <property type="entry name" value="DDE_3"/>
    <property type="match status" value="1"/>
</dbReference>
<comment type="similarity">
    <text evidence="2 16">Belongs to the integrin alpha chain family.</text>
</comment>
<dbReference type="Pfam" id="PF01839">
    <property type="entry name" value="FG-GAP"/>
    <property type="match status" value="1"/>
</dbReference>
<dbReference type="InterPro" id="IPR048633">
    <property type="entry name" value="ITGAX-like_Ig_3"/>
</dbReference>
<proteinExistence type="inferred from homology"/>
<dbReference type="PROSITE" id="PS50234">
    <property type="entry name" value="VWFA"/>
    <property type="match status" value="1"/>
</dbReference>
<evidence type="ECO:0000256" key="1">
    <source>
        <dbReference type="ARBA" id="ARBA00004479"/>
    </source>
</evidence>
<evidence type="ECO:0000256" key="8">
    <source>
        <dbReference type="ARBA" id="ARBA00022889"/>
    </source>
</evidence>
<dbReference type="InterPro" id="IPR032695">
    <property type="entry name" value="Integrin_dom_sf"/>
</dbReference>
<keyword evidence="10 16" id="KW-0401">Integrin</keyword>
<dbReference type="RefSeq" id="XP_045572761.1">
    <property type="nucleotide sequence ID" value="XM_045716805.1"/>
</dbReference>
<dbReference type="InterPro" id="IPR028994">
    <property type="entry name" value="Integrin_alpha_N"/>
</dbReference>
<keyword evidence="14" id="KW-0325">Glycoprotein</keyword>
<keyword evidence="8 16" id="KW-0130">Cell adhesion</keyword>
<dbReference type="Gene3D" id="2.130.10.130">
    <property type="entry name" value="Integrin alpha, N-terminal"/>
    <property type="match status" value="1"/>
</dbReference>
<name>A0ABM3ENY6_SALSA</name>
<keyword evidence="18" id="KW-1185">Reference proteome</keyword>
<dbReference type="Gene3D" id="3.40.50.410">
    <property type="entry name" value="von Willebrand factor, type A domain"/>
    <property type="match status" value="1"/>
</dbReference>
<feature type="domain" description="VWFA" evidence="17">
    <location>
        <begin position="159"/>
        <end position="331"/>
    </location>
</feature>
<evidence type="ECO:0000256" key="15">
    <source>
        <dbReference type="PROSITE-ProRule" id="PRU00803"/>
    </source>
</evidence>
<dbReference type="InterPro" id="IPR013517">
    <property type="entry name" value="FG-GAP"/>
</dbReference>
<dbReference type="SMART" id="SM00191">
    <property type="entry name" value="Int_alpha"/>
    <property type="match status" value="5"/>
</dbReference>
<dbReference type="InterPro" id="IPR002035">
    <property type="entry name" value="VWF_A"/>
</dbReference>
<dbReference type="Gene3D" id="2.60.40.1510">
    <property type="entry name" value="ntegrin, alpha v. Chain A, domain 3"/>
    <property type="match status" value="1"/>
</dbReference>
<feature type="repeat" description="FG-GAP" evidence="15">
    <location>
        <begin position="574"/>
        <end position="636"/>
    </location>
</feature>
<keyword evidence="12" id="KW-1015">Disulfide bond</keyword>
<accession>A0ABM3ENY6</accession>
<dbReference type="Pfam" id="PF00092">
    <property type="entry name" value="VWA"/>
    <property type="match status" value="1"/>
</dbReference>
<feature type="transmembrane region" description="Helical" evidence="16">
    <location>
        <begin position="1091"/>
        <end position="1113"/>
    </location>
</feature>
<keyword evidence="4" id="KW-0479">Metal-binding</keyword>
<keyword evidence="6" id="KW-0677">Repeat</keyword>
<evidence type="ECO:0000256" key="5">
    <source>
        <dbReference type="ARBA" id="ARBA00022729"/>
    </source>
</evidence>
<evidence type="ECO:0000259" key="17">
    <source>
        <dbReference type="PROSITE" id="PS50234"/>
    </source>
</evidence>
<feature type="repeat" description="FG-GAP" evidence="15">
    <location>
        <begin position="448"/>
        <end position="511"/>
    </location>
</feature>
<comment type="subcellular location">
    <subcellularLocation>
        <location evidence="1 16">Membrane</location>
        <topology evidence="1 16">Single-pass type I membrane protein</topology>
    </subcellularLocation>
</comment>
<evidence type="ECO:0000256" key="16">
    <source>
        <dbReference type="RuleBase" id="RU003762"/>
    </source>
</evidence>
<evidence type="ECO:0000256" key="6">
    <source>
        <dbReference type="ARBA" id="ARBA00022737"/>
    </source>
</evidence>
<dbReference type="Gene3D" id="2.60.40.1460">
    <property type="entry name" value="Integrin domains. Chain A, domain 2"/>
    <property type="match status" value="1"/>
</dbReference>
<keyword evidence="5" id="KW-0732">Signal</keyword>
<organism evidence="18 19">
    <name type="scientific">Salmo salar</name>
    <name type="common">Atlantic salmon</name>
    <dbReference type="NCBI Taxonomy" id="8030"/>
    <lineage>
        <taxon>Eukaryota</taxon>
        <taxon>Metazoa</taxon>
        <taxon>Chordata</taxon>
        <taxon>Craniata</taxon>
        <taxon>Vertebrata</taxon>
        <taxon>Euteleostomi</taxon>
        <taxon>Actinopterygii</taxon>
        <taxon>Neopterygii</taxon>
        <taxon>Teleostei</taxon>
        <taxon>Protacanthopterygii</taxon>
        <taxon>Salmoniformes</taxon>
        <taxon>Salmonidae</taxon>
        <taxon>Salmoninae</taxon>
        <taxon>Salmo</taxon>
    </lineage>
</organism>
<dbReference type="Pfam" id="PF21520">
    <property type="entry name" value="ITGAX-like_Ig_3"/>
    <property type="match status" value="1"/>
</dbReference>
<feature type="repeat" description="FG-GAP" evidence="15">
    <location>
        <begin position="34"/>
        <end position="90"/>
    </location>
</feature>